<organism evidence="2 3">
    <name type="scientific">Eubacterium album</name>
    <dbReference type="NCBI Taxonomy" id="2978477"/>
    <lineage>
        <taxon>Bacteria</taxon>
        <taxon>Bacillati</taxon>
        <taxon>Bacillota</taxon>
        <taxon>Clostridia</taxon>
        <taxon>Eubacteriales</taxon>
        <taxon>Eubacteriaceae</taxon>
        <taxon>Eubacterium</taxon>
    </lineage>
</organism>
<proteinExistence type="predicted"/>
<feature type="transmembrane region" description="Helical" evidence="1">
    <location>
        <begin position="223"/>
        <end position="243"/>
    </location>
</feature>
<dbReference type="EMBL" id="JAODBU010000004">
    <property type="protein sequence ID" value="MCT7398531.1"/>
    <property type="molecule type" value="Genomic_DNA"/>
</dbReference>
<protein>
    <submittedName>
        <fullName evidence="2">Conjugal transfer protein TraX</fullName>
    </submittedName>
</protein>
<keyword evidence="3" id="KW-1185">Reference proteome</keyword>
<gene>
    <name evidence="2" type="ORF">N5B56_05450</name>
</gene>
<feature type="transmembrane region" description="Helical" evidence="1">
    <location>
        <begin position="187"/>
        <end position="211"/>
    </location>
</feature>
<feature type="transmembrane region" description="Helical" evidence="1">
    <location>
        <begin position="96"/>
        <end position="116"/>
    </location>
</feature>
<feature type="transmembrane region" description="Helical" evidence="1">
    <location>
        <begin position="12"/>
        <end position="33"/>
    </location>
</feature>
<feature type="transmembrane region" description="Helical" evidence="1">
    <location>
        <begin position="71"/>
        <end position="90"/>
    </location>
</feature>
<dbReference type="InterPro" id="IPR008875">
    <property type="entry name" value="TraX"/>
</dbReference>
<evidence type="ECO:0000313" key="2">
    <source>
        <dbReference type="EMBL" id="MCT7398531.1"/>
    </source>
</evidence>
<dbReference type="RefSeq" id="WP_260978531.1">
    <property type="nucleotide sequence ID" value="NZ_JAODBU010000004.1"/>
</dbReference>
<dbReference type="Pfam" id="PF05857">
    <property type="entry name" value="TraX"/>
    <property type="match status" value="1"/>
</dbReference>
<feature type="transmembrane region" description="Helical" evidence="1">
    <location>
        <begin position="155"/>
        <end position="175"/>
    </location>
</feature>
<feature type="transmembrane region" description="Helical" evidence="1">
    <location>
        <begin position="39"/>
        <end position="59"/>
    </location>
</feature>
<keyword evidence="1" id="KW-0472">Membrane</keyword>
<keyword evidence="1" id="KW-1133">Transmembrane helix</keyword>
<feature type="transmembrane region" description="Helical" evidence="1">
    <location>
        <begin position="128"/>
        <end position="149"/>
    </location>
</feature>
<comment type="caution">
    <text evidence="2">The sequence shown here is derived from an EMBL/GenBank/DDBJ whole genome shotgun (WGS) entry which is preliminary data.</text>
</comment>
<sequence length="244" mass="28495">MYIDLDKYGLSSFALKIIAVVTMLIDHIAMAFLAQGSSLYMVMRSIGRLSFPIYCFLLVEGFYHTRDKKKHLYRLLLFAVVSEVPYDMIHGHFINLLGQSVMVGLLIGYIMIWILYNISMFRIRYPKILLKVFSFGTLNWITQLIAVFGAMGLAYMLKVTYSYTGILLIFFFYTFREYHIGKAIGNMVFNMGFYSLGIQWLGSLSVIPIAFYNGKRGKYKWKWFFYLFYPVHLFVLAVIKIVVY</sequence>
<name>A0ABT2LZ12_9FIRM</name>
<evidence type="ECO:0000313" key="3">
    <source>
        <dbReference type="Proteomes" id="UP001431199"/>
    </source>
</evidence>
<keyword evidence="1" id="KW-0812">Transmembrane</keyword>
<evidence type="ECO:0000256" key="1">
    <source>
        <dbReference type="SAM" id="Phobius"/>
    </source>
</evidence>
<accession>A0ABT2LZ12</accession>
<dbReference type="Proteomes" id="UP001431199">
    <property type="component" value="Unassembled WGS sequence"/>
</dbReference>
<reference evidence="2" key="1">
    <citation type="submission" date="2022-09" db="EMBL/GenBank/DDBJ databases">
        <title>Eubacterium sp. LFL-14 isolated from human feces.</title>
        <authorList>
            <person name="Liu F."/>
        </authorList>
    </citation>
    <scope>NUCLEOTIDE SEQUENCE</scope>
    <source>
        <strain evidence="2">LFL-14</strain>
    </source>
</reference>